<accession>A0A0G1MV41</accession>
<evidence type="ECO:0000313" key="3">
    <source>
        <dbReference type="EMBL" id="KKT84617.1"/>
    </source>
</evidence>
<evidence type="ECO:0000313" key="4">
    <source>
        <dbReference type="Proteomes" id="UP000034797"/>
    </source>
</evidence>
<dbReference type="Gene3D" id="3.40.1620.10">
    <property type="entry name" value="YefM-like domain"/>
    <property type="match status" value="1"/>
</dbReference>
<dbReference type="AlphaFoldDB" id="A0A0G1MV41"/>
<dbReference type="SUPFAM" id="SSF143120">
    <property type="entry name" value="YefM-like"/>
    <property type="match status" value="1"/>
</dbReference>
<sequence>MDTTAYNASDARQDFYSLVKKASTGLKAIEINLRGSDPVLMINKAEAESWLETLDILSSPKEIKAIRSGMANKKLVSFKELKRSLGV</sequence>
<dbReference type="InterPro" id="IPR006442">
    <property type="entry name" value="Antitoxin_Phd/YefM"/>
</dbReference>
<proteinExistence type="inferred from homology"/>
<dbReference type="Proteomes" id="UP000034797">
    <property type="component" value="Unassembled WGS sequence"/>
</dbReference>
<comment type="caution">
    <text evidence="3">The sequence shown here is derived from an EMBL/GenBank/DDBJ whole genome shotgun (WGS) entry which is preliminary data.</text>
</comment>
<dbReference type="EMBL" id="LCJW01000054">
    <property type="protein sequence ID" value="KKT84617.1"/>
    <property type="molecule type" value="Genomic_DNA"/>
</dbReference>
<dbReference type="Pfam" id="PF02604">
    <property type="entry name" value="PhdYeFM_antitox"/>
    <property type="match status" value="1"/>
</dbReference>
<name>A0A0G1MV41_9BACT</name>
<comment type="similarity">
    <text evidence="1 2">Belongs to the phD/YefM antitoxin family.</text>
</comment>
<evidence type="ECO:0000256" key="1">
    <source>
        <dbReference type="ARBA" id="ARBA00009981"/>
    </source>
</evidence>
<protein>
    <recommendedName>
        <fullName evidence="2">Antitoxin</fullName>
    </recommendedName>
</protein>
<dbReference type="InterPro" id="IPR036165">
    <property type="entry name" value="YefM-like_sf"/>
</dbReference>
<reference evidence="3 4" key="1">
    <citation type="journal article" date="2015" name="Nature">
        <title>rRNA introns, odd ribosomes, and small enigmatic genomes across a large radiation of phyla.</title>
        <authorList>
            <person name="Brown C.T."/>
            <person name="Hug L.A."/>
            <person name="Thomas B.C."/>
            <person name="Sharon I."/>
            <person name="Castelle C.J."/>
            <person name="Singh A."/>
            <person name="Wilkins M.J."/>
            <person name="Williams K.H."/>
            <person name="Banfield J.F."/>
        </authorList>
    </citation>
    <scope>NUCLEOTIDE SEQUENCE [LARGE SCALE GENOMIC DNA]</scope>
</reference>
<comment type="function">
    <text evidence="2">Antitoxin component of a type II toxin-antitoxin (TA) system.</text>
</comment>
<gene>
    <name evidence="3" type="ORF">UW84_C0054G0003</name>
</gene>
<evidence type="ECO:0000256" key="2">
    <source>
        <dbReference type="RuleBase" id="RU362080"/>
    </source>
</evidence>
<organism evidence="3 4">
    <name type="scientific">Candidatus Collierbacteria bacterium GW2011_GWA2_44_99</name>
    <dbReference type="NCBI Taxonomy" id="1618380"/>
    <lineage>
        <taxon>Bacteria</taxon>
        <taxon>Candidatus Collieribacteriota</taxon>
    </lineage>
</organism>